<feature type="domain" description="Radical SAM core" evidence="8">
    <location>
        <begin position="148"/>
        <end position="369"/>
    </location>
</feature>
<dbReference type="InterPro" id="IPR034457">
    <property type="entry name" value="Organic_radical-activating"/>
</dbReference>
<dbReference type="GO" id="GO:0046872">
    <property type="term" value="F:metal ion binding"/>
    <property type="evidence" value="ECO:0007669"/>
    <property type="project" value="UniProtKB-KW"/>
</dbReference>
<dbReference type="InterPro" id="IPR058240">
    <property type="entry name" value="rSAM_sf"/>
</dbReference>
<evidence type="ECO:0000256" key="2">
    <source>
        <dbReference type="ARBA" id="ARBA00022485"/>
    </source>
</evidence>
<keyword evidence="5" id="KW-0408">Iron</keyword>
<organism evidence="9 10">
    <name type="scientific">Bifidobacterium scardovii</name>
    <dbReference type="NCBI Taxonomy" id="158787"/>
    <lineage>
        <taxon>Bacteria</taxon>
        <taxon>Bacillati</taxon>
        <taxon>Actinomycetota</taxon>
        <taxon>Actinomycetes</taxon>
        <taxon>Bifidobacteriales</taxon>
        <taxon>Bifidobacteriaceae</taxon>
        <taxon>Bifidobacterium</taxon>
    </lineage>
</organism>
<name>A0A087D565_9BIFI</name>
<keyword evidence="4" id="KW-0479">Metal-binding</keyword>
<comment type="cofactor">
    <cofactor evidence="1">
        <name>[4Fe-4S] cluster</name>
        <dbReference type="ChEBI" id="CHEBI:49883"/>
    </cofactor>
</comment>
<reference evidence="9 10" key="1">
    <citation type="submission" date="2014-03" db="EMBL/GenBank/DDBJ databases">
        <title>Genomics of Bifidobacteria.</title>
        <authorList>
            <person name="Ventura M."/>
            <person name="Milani C."/>
            <person name="Lugli G.A."/>
        </authorList>
    </citation>
    <scope>NUCLEOTIDE SEQUENCE [LARGE SCALE GENOMIC DNA]</scope>
    <source>
        <strain evidence="9 10">LMG 21589</strain>
    </source>
</reference>
<evidence type="ECO:0000256" key="1">
    <source>
        <dbReference type="ARBA" id="ARBA00001966"/>
    </source>
</evidence>
<evidence type="ECO:0000256" key="5">
    <source>
        <dbReference type="ARBA" id="ARBA00023004"/>
    </source>
</evidence>
<dbReference type="NCBIfam" id="TIGR04337">
    <property type="entry name" value="AmmeMemoSam_rS"/>
    <property type="match status" value="1"/>
</dbReference>
<dbReference type="Pfam" id="PF04055">
    <property type="entry name" value="Radical_SAM"/>
    <property type="match status" value="1"/>
</dbReference>
<dbReference type="STRING" id="158787.BSCA_2472"/>
<dbReference type="eggNOG" id="COG1180">
    <property type="taxonomic scope" value="Bacteria"/>
</dbReference>
<evidence type="ECO:0000313" key="10">
    <source>
        <dbReference type="Proteomes" id="UP000029033"/>
    </source>
</evidence>
<keyword evidence="3" id="KW-0949">S-adenosyl-L-methionine</keyword>
<keyword evidence="6" id="KW-0411">Iron-sulfur</keyword>
<dbReference type="InterPro" id="IPR027596">
    <property type="entry name" value="AmmeMemoSam_rS"/>
</dbReference>
<evidence type="ECO:0000256" key="3">
    <source>
        <dbReference type="ARBA" id="ARBA00022691"/>
    </source>
</evidence>
<evidence type="ECO:0000256" key="6">
    <source>
        <dbReference type="ARBA" id="ARBA00023014"/>
    </source>
</evidence>
<dbReference type="AlphaFoldDB" id="A0A087D565"/>
<keyword evidence="2" id="KW-0004">4Fe-4S</keyword>
<dbReference type="SUPFAM" id="SSF102114">
    <property type="entry name" value="Radical SAM enzymes"/>
    <property type="match status" value="1"/>
</dbReference>
<evidence type="ECO:0000256" key="4">
    <source>
        <dbReference type="ARBA" id="ARBA00022723"/>
    </source>
</evidence>
<dbReference type="EMBL" id="JGZO01000030">
    <property type="protein sequence ID" value="KFI90665.1"/>
    <property type="molecule type" value="Genomic_DNA"/>
</dbReference>
<dbReference type="InterPro" id="IPR007197">
    <property type="entry name" value="rSAM"/>
</dbReference>
<accession>A0A087D565</accession>
<dbReference type="GO" id="GO:0051539">
    <property type="term" value="F:4 iron, 4 sulfur cluster binding"/>
    <property type="evidence" value="ECO:0007669"/>
    <property type="project" value="UniProtKB-KW"/>
</dbReference>
<dbReference type="PANTHER" id="PTHR30352">
    <property type="entry name" value="PYRUVATE FORMATE-LYASE-ACTIVATING ENZYME"/>
    <property type="match status" value="1"/>
</dbReference>
<gene>
    <name evidence="9" type="ORF">BSCA_2472</name>
</gene>
<dbReference type="PROSITE" id="PS51918">
    <property type="entry name" value="RADICAL_SAM"/>
    <property type="match status" value="1"/>
</dbReference>
<comment type="caution">
    <text evidence="9">The sequence shown here is derived from an EMBL/GenBank/DDBJ whole genome shotgun (WGS) entry which is preliminary data.</text>
</comment>
<feature type="region of interest" description="Disordered" evidence="7">
    <location>
        <begin position="35"/>
        <end position="81"/>
    </location>
</feature>
<evidence type="ECO:0000259" key="8">
    <source>
        <dbReference type="PROSITE" id="PS51918"/>
    </source>
</evidence>
<protein>
    <submittedName>
        <fullName evidence="9">Radical SAM protein</fullName>
    </submittedName>
</protein>
<evidence type="ECO:0000256" key="7">
    <source>
        <dbReference type="SAM" id="MobiDB-lite"/>
    </source>
</evidence>
<dbReference type="GO" id="GO:0003824">
    <property type="term" value="F:catalytic activity"/>
    <property type="evidence" value="ECO:0007669"/>
    <property type="project" value="InterPro"/>
</dbReference>
<sequence>MAEMTATAAMTAATATKATTKVTATVTTAGWRGVRAVDAGTDTDTDMEAGAGEPGPVPGGGRADSRNPIAAAPSRGDPGAAHVGRWQRRLADGRVQCDLCPRHCRLREGQRGFCFVRGCRGGRIVLDTYGRSSGLRGSTRWKRSRSTHFYPGSSVLSFGTAGCNSACRFCQNWDISTSRQWDTLAAEASPGAIAAAAAREGAEAVAFTYNDPIVFAEYAIGTAAACHERGVRTIAVTAGYMSACARPDFYGVMDAANIDLKGFSEEFYRTVTGTHLADVLDTIAYAVNGTDAWVELTTLLIPGLNDDEAQLHAECAWIRETCGADVPLHFSAFHPAYKMADLPPTPVGTLVRARRIALDEGLRYVYTGNVFNREGDTTFCPGCGRALIVRDWYDIVSCALTADGRCPGCGTAIPGRWDEAGAGHFGRRRRLVRV</sequence>
<dbReference type="SFLD" id="SFLDS00029">
    <property type="entry name" value="Radical_SAM"/>
    <property type="match status" value="1"/>
</dbReference>
<dbReference type="SFLD" id="SFLDG01101">
    <property type="entry name" value="Uncharacterised_Radical_SAM_Su"/>
    <property type="match status" value="1"/>
</dbReference>
<dbReference type="PANTHER" id="PTHR30352:SF5">
    <property type="entry name" value="PYRUVATE FORMATE-LYASE 1-ACTIVATING ENZYME"/>
    <property type="match status" value="1"/>
</dbReference>
<dbReference type="InterPro" id="IPR013785">
    <property type="entry name" value="Aldolase_TIM"/>
</dbReference>
<dbReference type="Proteomes" id="UP000029033">
    <property type="component" value="Unassembled WGS sequence"/>
</dbReference>
<proteinExistence type="predicted"/>
<dbReference type="Gene3D" id="3.20.20.70">
    <property type="entry name" value="Aldolase class I"/>
    <property type="match status" value="1"/>
</dbReference>
<keyword evidence="10" id="KW-1185">Reference proteome</keyword>
<evidence type="ECO:0000313" key="9">
    <source>
        <dbReference type="EMBL" id="KFI90665.1"/>
    </source>
</evidence>